<feature type="transmembrane region" description="Helical" evidence="1">
    <location>
        <begin position="7"/>
        <end position="29"/>
    </location>
</feature>
<dbReference type="EMBL" id="VSSQ01015281">
    <property type="protein sequence ID" value="MPM55458.1"/>
    <property type="molecule type" value="Genomic_DNA"/>
</dbReference>
<protein>
    <submittedName>
        <fullName evidence="2">Uncharacterized protein</fullName>
    </submittedName>
</protein>
<proteinExistence type="predicted"/>
<comment type="caution">
    <text evidence="2">The sequence shown here is derived from an EMBL/GenBank/DDBJ whole genome shotgun (WGS) entry which is preliminary data.</text>
</comment>
<evidence type="ECO:0000256" key="1">
    <source>
        <dbReference type="SAM" id="Phobius"/>
    </source>
</evidence>
<accession>A0A645ARR5</accession>
<reference evidence="2" key="1">
    <citation type="submission" date="2019-08" db="EMBL/GenBank/DDBJ databases">
        <authorList>
            <person name="Kucharzyk K."/>
            <person name="Murdoch R.W."/>
            <person name="Higgins S."/>
            <person name="Loffler F."/>
        </authorList>
    </citation>
    <scope>NUCLEOTIDE SEQUENCE</scope>
</reference>
<organism evidence="2">
    <name type="scientific">bioreactor metagenome</name>
    <dbReference type="NCBI Taxonomy" id="1076179"/>
    <lineage>
        <taxon>unclassified sequences</taxon>
        <taxon>metagenomes</taxon>
        <taxon>ecological metagenomes</taxon>
    </lineage>
</organism>
<dbReference type="AlphaFoldDB" id="A0A645ARR5"/>
<gene>
    <name evidence="2" type="ORF">SDC9_102255</name>
</gene>
<sequence>MEHKNNWLMILMLVLLLAVVTAFSIYFVYLTQGDGIQRTVAKESKEEQVAEEPAVKEEPVAIREILWDDLFFYMPISEMETRFPGTNKVETSPYSFTDFLMLDSPNREGLAYFKLLEPYKIANVDFKVTLIFKNELLYQVKLETILAKNDHYETAWLVYRLLETKYGPPQNIKPLKQSDFTSGSSRASLLNCHWESGSRKIMFYTGLDESSGINLMYSINDEKLWIENEASRV</sequence>
<keyword evidence="1" id="KW-0472">Membrane</keyword>
<keyword evidence="1" id="KW-0812">Transmembrane</keyword>
<evidence type="ECO:0000313" key="2">
    <source>
        <dbReference type="EMBL" id="MPM55458.1"/>
    </source>
</evidence>
<name>A0A645ARR5_9ZZZZ</name>
<keyword evidence="1" id="KW-1133">Transmembrane helix</keyword>